<dbReference type="InterPro" id="IPR004089">
    <property type="entry name" value="MCPsignal_dom"/>
</dbReference>
<dbReference type="PRINTS" id="PR00260">
    <property type="entry name" value="CHEMTRNSDUCR"/>
</dbReference>
<evidence type="ECO:0000256" key="5">
    <source>
        <dbReference type="SAM" id="Coils"/>
    </source>
</evidence>
<keyword evidence="2 4" id="KW-0807">Transducer</keyword>
<dbReference type="SMART" id="SM00283">
    <property type="entry name" value="MA"/>
    <property type="match status" value="1"/>
</dbReference>
<dbReference type="AlphaFoldDB" id="F9RQ62"/>
<comment type="caution">
    <text evidence="7">The sequence shown here is derived from an EMBL/GenBank/DDBJ whole genome shotgun (WGS) entry which is preliminary data.</text>
</comment>
<dbReference type="Pfam" id="PF13682">
    <property type="entry name" value="CZB"/>
    <property type="match status" value="1"/>
</dbReference>
<comment type="similarity">
    <text evidence="3">Belongs to the methyl-accepting chemotaxis (MCP) protein family.</text>
</comment>
<evidence type="ECO:0000256" key="3">
    <source>
        <dbReference type="ARBA" id="ARBA00029447"/>
    </source>
</evidence>
<dbReference type="PANTHER" id="PTHR32089">
    <property type="entry name" value="METHYL-ACCEPTING CHEMOTAXIS PROTEIN MCPB"/>
    <property type="match status" value="1"/>
</dbReference>
<dbReference type="Gene3D" id="6.10.250.3200">
    <property type="match status" value="1"/>
</dbReference>
<dbReference type="GO" id="GO:0016020">
    <property type="term" value="C:membrane"/>
    <property type="evidence" value="ECO:0007669"/>
    <property type="project" value="UniProtKB-SubCell"/>
</dbReference>
<dbReference type="Proteomes" id="UP000004349">
    <property type="component" value="Unassembled WGS sequence"/>
</dbReference>
<dbReference type="PANTHER" id="PTHR32089:SF70">
    <property type="entry name" value="ENERGY TAXIS MODULATING METHYL ACCEPTING SENSORY TRANSDUCER"/>
    <property type="match status" value="1"/>
</dbReference>
<evidence type="ECO:0000256" key="1">
    <source>
        <dbReference type="ARBA" id="ARBA00004370"/>
    </source>
</evidence>
<name>F9RQ62_9VIBR</name>
<dbReference type="GO" id="GO:0007165">
    <property type="term" value="P:signal transduction"/>
    <property type="evidence" value="ECO:0007669"/>
    <property type="project" value="UniProtKB-KW"/>
</dbReference>
<feature type="coiled-coil region" evidence="5">
    <location>
        <begin position="4"/>
        <end position="49"/>
    </location>
</feature>
<dbReference type="eggNOG" id="COG0840">
    <property type="taxonomic scope" value="Bacteria"/>
</dbReference>
<dbReference type="PROSITE" id="PS50111">
    <property type="entry name" value="CHEMOTAXIS_TRANSDUC_2"/>
    <property type="match status" value="1"/>
</dbReference>
<sequence>MFWFKKIKFENDALKQELALLKKQHAVDLEVLTNQLLESQQSCQSLQIERNISNEIIANCLRGGDMLKAIQKEMAECAKSMDKEILELEIIDDMFKQTHQAFSTLNNRVENIINQVNKSIEYVSILDHIASSISNLASSIQDISVQTNLLALNAAIEAARAGEAGRGFAVVAEEVRALSGKAGIASEMIDTLVKKTLKQVHEIKASFDQNKACVKEVSVSSEQIHTIVKEVVVKSESMKKVIHISSTRAFLDSVKLDHAIWKNNTYRLLQSGSFNEVINTHSECRLGRWYYRGNGKLYSHMRGYRLLEAPHKAVHDNGRKALSHALAGNHEGVITAVKAMEDVSVDVIFQLDQLIREIIEK</sequence>
<reference evidence="7 8" key="1">
    <citation type="journal article" date="2012" name="Int. J. Syst. Evol. Microbiol.">
        <title>Vibrio caribbeanicus sp. nov., isolated from the marine sponge Scleritoderma cyanea.</title>
        <authorList>
            <person name="Hoffmann M."/>
            <person name="Monday S.R."/>
            <person name="Allard M.W."/>
            <person name="Strain E.A."/>
            <person name="Whittaker P."/>
            <person name="Naum M."/>
            <person name="McCarthy P.J."/>
            <person name="Lopez J.V."/>
            <person name="Fischer M."/>
            <person name="Brown E.W."/>
        </authorList>
    </citation>
    <scope>NUCLEOTIDE SEQUENCE [LARGE SCALE GENOMIC DNA]</scope>
    <source>
        <strain evidence="7 8">LMG 19158</strain>
    </source>
</reference>
<comment type="subcellular location">
    <subcellularLocation>
        <location evidence="1">Membrane</location>
    </subcellularLocation>
</comment>
<evidence type="ECO:0000259" key="6">
    <source>
        <dbReference type="PROSITE" id="PS50111"/>
    </source>
</evidence>
<dbReference type="InterPro" id="IPR025991">
    <property type="entry name" value="Chemoreceptor_zinc-bind_dom"/>
</dbReference>
<evidence type="ECO:0000256" key="4">
    <source>
        <dbReference type="PROSITE-ProRule" id="PRU00284"/>
    </source>
</evidence>
<protein>
    <submittedName>
        <fullName evidence="7">Methyl-accepting chemotaxis protein</fullName>
    </submittedName>
</protein>
<dbReference type="GO" id="GO:0006935">
    <property type="term" value="P:chemotaxis"/>
    <property type="evidence" value="ECO:0007669"/>
    <property type="project" value="InterPro"/>
</dbReference>
<keyword evidence="5" id="KW-0175">Coiled coil</keyword>
<accession>F9RQ62</accession>
<organism evidence="7 8">
    <name type="scientific">Vibrio scophthalmi LMG 19158</name>
    <dbReference type="NCBI Taxonomy" id="870967"/>
    <lineage>
        <taxon>Bacteria</taxon>
        <taxon>Pseudomonadati</taxon>
        <taxon>Pseudomonadota</taxon>
        <taxon>Gammaproteobacteria</taxon>
        <taxon>Vibrionales</taxon>
        <taxon>Vibrionaceae</taxon>
        <taxon>Vibrio</taxon>
    </lineage>
</organism>
<dbReference type="InterPro" id="IPR004090">
    <property type="entry name" value="Chemotax_Me-accpt_rcpt"/>
</dbReference>
<evidence type="ECO:0000313" key="7">
    <source>
        <dbReference type="EMBL" id="EGU34597.1"/>
    </source>
</evidence>
<dbReference type="EMBL" id="AFWE01000158">
    <property type="protein sequence ID" value="EGU34597.1"/>
    <property type="molecule type" value="Genomic_DNA"/>
</dbReference>
<dbReference type="RefSeq" id="WP_005596387.1">
    <property type="nucleotide sequence ID" value="NZ_AFWE01000158.1"/>
</dbReference>
<dbReference type="GO" id="GO:0004888">
    <property type="term" value="F:transmembrane signaling receptor activity"/>
    <property type="evidence" value="ECO:0007669"/>
    <property type="project" value="InterPro"/>
</dbReference>
<feature type="domain" description="Methyl-accepting transducer" evidence="6">
    <location>
        <begin position="107"/>
        <end position="278"/>
    </location>
</feature>
<evidence type="ECO:0000256" key="2">
    <source>
        <dbReference type="ARBA" id="ARBA00023224"/>
    </source>
</evidence>
<gene>
    <name evidence="7" type="ORF">VIS19158_06280</name>
</gene>
<dbReference type="Gene3D" id="1.20.120.30">
    <property type="entry name" value="Aspartate receptor, ligand-binding domain"/>
    <property type="match status" value="1"/>
</dbReference>
<evidence type="ECO:0000313" key="8">
    <source>
        <dbReference type="Proteomes" id="UP000004349"/>
    </source>
</evidence>
<dbReference type="Pfam" id="PF00015">
    <property type="entry name" value="MCPsignal"/>
    <property type="match status" value="1"/>
</dbReference>
<proteinExistence type="inferred from homology"/>
<dbReference type="SUPFAM" id="SSF58104">
    <property type="entry name" value="Methyl-accepting chemotaxis protein (MCP) signaling domain"/>
    <property type="match status" value="1"/>
</dbReference>